<name>A0ABP9CJR5_9FLAO</name>
<comment type="caution">
    <text evidence="1">The sequence shown here is derived from an EMBL/GenBank/DDBJ whole genome shotgun (WGS) entry which is preliminary data.</text>
</comment>
<gene>
    <name evidence="1" type="ORF">GCM10023330_19080</name>
</gene>
<protein>
    <submittedName>
        <fullName evidence="1">Uncharacterized protein</fullName>
    </submittedName>
</protein>
<dbReference type="EMBL" id="BAABJW010000003">
    <property type="protein sequence ID" value="GAA4812017.1"/>
    <property type="molecule type" value="Genomic_DNA"/>
</dbReference>
<proteinExistence type="predicted"/>
<evidence type="ECO:0000313" key="2">
    <source>
        <dbReference type="Proteomes" id="UP001501433"/>
    </source>
</evidence>
<evidence type="ECO:0000313" key="1">
    <source>
        <dbReference type="EMBL" id="GAA4812017.1"/>
    </source>
</evidence>
<dbReference type="RefSeq" id="WP_345276745.1">
    <property type="nucleotide sequence ID" value="NZ_BAABJW010000003.1"/>
</dbReference>
<organism evidence="1 2">
    <name type="scientific">Litoribaculum gwangyangense</name>
    <dbReference type="NCBI Taxonomy" id="1130722"/>
    <lineage>
        <taxon>Bacteria</taxon>
        <taxon>Pseudomonadati</taxon>
        <taxon>Bacteroidota</taxon>
        <taxon>Flavobacteriia</taxon>
        <taxon>Flavobacteriales</taxon>
        <taxon>Flavobacteriaceae</taxon>
        <taxon>Litoribaculum</taxon>
    </lineage>
</organism>
<reference evidence="2" key="1">
    <citation type="journal article" date="2019" name="Int. J. Syst. Evol. Microbiol.">
        <title>The Global Catalogue of Microorganisms (GCM) 10K type strain sequencing project: providing services to taxonomists for standard genome sequencing and annotation.</title>
        <authorList>
            <consortium name="The Broad Institute Genomics Platform"/>
            <consortium name="The Broad Institute Genome Sequencing Center for Infectious Disease"/>
            <person name="Wu L."/>
            <person name="Ma J."/>
        </authorList>
    </citation>
    <scope>NUCLEOTIDE SEQUENCE [LARGE SCALE GENOMIC DNA]</scope>
    <source>
        <strain evidence="2">JCM 18325</strain>
    </source>
</reference>
<accession>A0ABP9CJR5</accession>
<keyword evidence="2" id="KW-1185">Reference proteome</keyword>
<dbReference type="Proteomes" id="UP001501433">
    <property type="component" value="Unassembled WGS sequence"/>
</dbReference>
<sequence length="221" mass="26162">MNNYDKILILHALDKSTNFLSVYEDEFKDYYFSFNSEQESINRAKSLLGDLEGKSLIIYLGHGSSSGLYEPDDSHTYEKYFLDATWGNYFFDQHDIFLLSCKSNEYIKKIYKSNSSIGFGNIISSKFELDHHNESNTVKIPLQQCDIERFNEIYVNSSIKVIKKLINNEIYFFDVPKYFRFMINSDINQLLLDKNNSNRLHFSRLLFDFRNEFLYKKNPKA</sequence>